<keyword evidence="4 11" id="KW-0963">Cytoplasm</keyword>
<keyword evidence="5 11" id="KW-0436">Ligase</keyword>
<evidence type="ECO:0000313" key="15">
    <source>
        <dbReference type="Proteomes" id="UP000030321"/>
    </source>
</evidence>
<dbReference type="CDD" id="cd00808">
    <property type="entry name" value="GluRS_core"/>
    <property type="match status" value="1"/>
</dbReference>
<organism evidence="14 15">
    <name type="scientific">Microcystis aeruginosa NIES-44</name>
    <dbReference type="NCBI Taxonomy" id="449439"/>
    <lineage>
        <taxon>Bacteria</taxon>
        <taxon>Bacillati</taxon>
        <taxon>Cyanobacteriota</taxon>
        <taxon>Cyanophyceae</taxon>
        <taxon>Oscillatoriophycideae</taxon>
        <taxon>Chroococcales</taxon>
        <taxon>Microcystaceae</taxon>
        <taxon>Microcystis</taxon>
    </lineage>
</organism>
<dbReference type="InterPro" id="IPR020061">
    <property type="entry name" value="Glu_tRNA_lig_a-bdl"/>
</dbReference>
<feature type="binding site" evidence="11">
    <location>
        <position position="253"/>
    </location>
    <ligand>
        <name>ATP</name>
        <dbReference type="ChEBI" id="CHEBI:30616"/>
    </ligand>
</feature>
<dbReference type="GO" id="GO:0004818">
    <property type="term" value="F:glutamate-tRNA ligase activity"/>
    <property type="evidence" value="ECO:0007669"/>
    <property type="project" value="UniProtKB-UniRule"/>
</dbReference>
<comment type="caution">
    <text evidence="11">Lacks conserved residue(s) required for the propagation of feature annotation.</text>
</comment>
<evidence type="ECO:0000256" key="3">
    <source>
        <dbReference type="ARBA" id="ARBA00011245"/>
    </source>
</evidence>
<evidence type="ECO:0000256" key="7">
    <source>
        <dbReference type="ARBA" id="ARBA00022840"/>
    </source>
</evidence>
<evidence type="ECO:0000259" key="13">
    <source>
        <dbReference type="Pfam" id="PF19269"/>
    </source>
</evidence>
<dbReference type="Gene3D" id="1.10.1160.10">
    <property type="entry name" value="Glutamyl-trna Synthetase, Domain 2"/>
    <property type="match status" value="1"/>
</dbReference>
<sequence length="480" mass="54732">MTVRVRIAPSPTGNLHIGTARTAVFNWLFAHHHQGKFILRVEDTDLERSRPEYTENIQAGLQWLGLNWDEGPFFQTQRLNYYRQAIQTLLDRGLAYRCYCTPEELEKMREEQKARNLAPRYDNRHRYLTPEQQAQFEQAGRKAVIRFIIDDDREIIWQDLIREKVIWKGSDLGGDMVIARTSENAEENFGQPLYNLAVVVDDIDMEITHVIRGEDHIANTAKQILLYEALGAKVPEFAHSPLILNQEGRKLSKRDGVTSIDDFRKLGFLPQALVNYMTLLGWTPPDSTEEIFTLETAAEVFSLERVNKAGAKFDWTKLDWINSQYLHRLTGEELVPLLLPYWQEAGYNFDAETDRAWLIGLATLIGPSLTRLSDAVAESRLLLTPLANYNQEALSQLQLEGVKDIIKDILAAITPDLTGEVAKGIVETTTKAHRVKKGLVMKSLRAALMGELHGPDLMQSWLLLNQKGWDISRLQQAVNS</sequence>
<evidence type="ECO:0000256" key="2">
    <source>
        <dbReference type="ARBA" id="ARBA00007894"/>
    </source>
</evidence>
<dbReference type="PRINTS" id="PR00987">
    <property type="entry name" value="TRNASYNTHGLU"/>
</dbReference>
<dbReference type="GO" id="GO:0005524">
    <property type="term" value="F:ATP binding"/>
    <property type="evidence" value="ECO:0007669"/>
    <property type="project" value="UniProtKB-UniRule"/>
</dbReference>
<feature type="domain" description="Aminoacyl-tRNA synthetase class I anticodon-binding" evidence="13">
    <location>
        <begin position="333"/>
        <end position="477"/>
    </location>
</feature>
<dbReference type="RefSeq" id="WP_045358490.1">
    <property type="nucleotide sequence ID" value="NZ_BBPA01000024.1"/>
</dbReference>
<evidence type="ECO:0000256" key="9">
    <source>
        <dbReference type="ARBA" id="ARBA00023146"/>
    </source>
</evidence>
<dbReference type="InterPro" id="IPR020058">
    <property type="entry name" value="Glu/Gln-tRNA-synth_Ib_cat-dom"/>
</dbReference>
<dbReference type="InterPro" id="IPR033910">
    <property type="entry name" value="GluRS_core"/>
</dbReference>
<dbReference type="InterPro" id="IPR020751">
    <property type="entry name" value="aa-tRNA-synth_I_codon-bd_sub2"/>
</dbReference>
<protein>
    <recommendedName>
        <fullName evidence="11">Glutamate--tRNA ligase</fullName>
        <ecNumber evidence="11">6.1.1.17</ecNumber>
    </recommendedName>
    <alternativeName>
        <fullName evidence="11">Glutamyl-tRNA synthetase</fullName>
        <shortName evidence="11">GluRS</shortName>
    </alternativeName>
</protein>
<dbReference type="EC" id="6.1.1.17" evidence="11"/>
<dbReference type="Gene3D" id="3.90.800.10">
    <property type="entry name" value="Glutamyl-tRNA Synthetase, Domain 3"/>
    <property type="match status" value="1"/>
</dbReference>
<comment type="catalytic activity">
    <reaction evidence="10 11">
        <text>tRNA(Glu) + L-glutamate + ATP = L-glutamyl-tRNA(Glu) + AMP + diphosphate</text>
        <dbReference type="Rhea" id="RHEA:23540"/>
        <dbReference type="Rhea" id="RHEA-COMP:9663"/>
        <dbReference type="Rhea" id="RHEA-COMP:9680"/>
        <dbReference type="ChEBI" id="CHEBI:29985"/>
        <dbReference type="ChEBI" id="CHEBI:30616"/>
        <dbReference type="ChEBI" id="CHEBI:33019"/>
        <dbReference type="ChEBI" id="CHEBI:78442"/>
        <dbReference type="ChEBI" id="CHEBI:78520"/>
        <dbReference type="ChEBI" id="CHEBI:456215"/>
        <dbReference type="EC" id="6.1.1.17"/>
    </reaction>
</comment>
<dbReference type="AlphaFoldDB" id="A0A0A1VST2"/>
<dbReference type="FunFam" id="3.40.50.620:FF:000007">
    <property type="entry name" value="Glutamate--tRNA ligase"/>
    <property type="match status" value="1"/>
</dbReference>
<dbReference type="Pfam" id="PF19269">
    <property type="entry name" value="Anticodon_2"/>
    <property type="match status" value="1"/>
</dbReference>
<evidence type="ECO:0000256" key="6">
    <source>
        <dbReference type="ARBA" id="ARBA00022741"/>
    </source>
</evidence>
<dbReference type="EMBL" id="BBPA01000024">
    <property type="protein sequence ID" value="GAL92674.1"/>
    <property type="molecule type" value="Genomic_DNA"/>
</dbReference>
<dbReference type="PANTHER" id="PTHR43311">
    <property type="entry name" value="GLUTAMATE--TRNA LIGASE"/>
    <property type="match status" value="1"/>
</dbReference>
<dbReference type="GO" id="GO:0008270">
    <property type="term" value="F:zinc ion binding"/>
    <property type="evidence" value="ECO:0007669"/>
    <property type="project" value="InterPro"/>
</dbReference>
<comment type="subcellular location">
    <subcellularLocation>
        <location evidence="1 11">Cytoplasm</location>
    </subcellularLocation>
</comment>
<dbReference type="PROSITE" id="PS00178">
    <property type="entry name" value="AA_TRNA_LIGASE_I"/>
    <property type="match status" value="1"/>
</dbReference>
<dbReference type="Gene3D" id="3.40.50.620">
    <property type="entry name" value="HUPs"/>
    <property type="match status" value="1"/>
</dbReference>
<comment type="subunit">
    <text evidence="3 11">Monomer.</text>
</comment>
<dbReference type="InterPro" id="IPR004527">
    <property type="entry name" value="Glu-tRNA-ligase_bac/mito"/>
</dbReference>
<evidence type="ECO:0000256" key="4">
    <source>
        <dbReference type="ARBA" id="ARBA00022490"/>
    </source>
</evidence>
<dbReference type="Gene3D" id="1.10.8.70">
    <property type="entry name" value="Glutamate-tRNA synthetase, class I, anticodon-binding domain 1"/>
    <property type="match status" value="1"/>
</dbReference>
<dbReference type="InterPro" id="IPR014729">
    <property type="entry name" value="Rossmann-like_a/b/a_fold"/>
</dbReference>
<feature type="domain" description="Glutamyl/glutaminyl-tRNA synthetase class Ib catalytic" evidence="12">
    <location>
        <begin position="3"/>
        <end position="320"/>
    </location>
</feature>
<comment type="function">
    <text evidence="11">Catalyzes the attachment of glutamate to tRNA(Glu) in a two-step reaction: glutamate is first activated by ATP to form Glu-AMP and then transferred to the acceptor end of tRNA(Glu).</text>
</comment>
<dbReference type="InterPro" id="IPR008925">
    <property type="entry name" value="aa_tRNA-synth_I_cd-bd_sf"/>
</dbReference>
<dbReference type="Proteomes" id="UP000030321">
    <property type="component" value="Unassembled WGS sequence"/>
</dbReference>
<dbReference type="InterPro" id="IPR045462">
    <property type="entry name" value="aa-tRNA-synth_I_cd-bd"/>
</dbReference>
<dbReference type="Pfam" id="PF00749">
    <property type="entry name" value="tRNA-synt_1c"/>
    <property type="match status" value="1"/>
</dbReference>
<dbReference type="GO" id="GO:0000049">
    <property type="term" value="F:tRNA binding"/>
    <property type="evidence" value="ECO:0007669"/>
    <property type="project" value="InterPro"/>
</dbReference>
<keyword evidence="6 11" id="KW-0547">Nucleotide-binding</keyword>
<evidence type="ECO:0000256" key="1">
    <source>
        <dbReference type="ARBA" id="ARBA00004496"/>
    </source>
</evidence>
<dbReference type="HAMAP" id="MF_00022">
    <property type="entry name" value="Glu_tRNA_synth_type1"/>
    <property type="match status" value="1"/>
</dbReference>
<dbReference type="NCBIfam" id="TIGR00464">
    <property type="entry name" value="gltX_bact"/>
    <property type="match status" value="1"/>
</dbReference>
<accession>A0A0A1VST2</accession>
<reference evidence="15" key="1">
    <citation type="journal article" date="2015" name="Genome">
        <title>Whole Genome Sequence of the Non-Microcystin-Producing Microcystis aeruginosa Strain NIES-44.</title>
        <authorList>
            <person name="Okano K."/>
            <person name="Miyata N."/>
            <person name="Ozaki Y."/>
        </authorList>
    </citation>
    <scope>NUCLEOTIDE SEQUENCE [LARGE SCALE GENOMIC DNA]</scope>
    <source>
        <strain evidence="15">NIES-44</strain>
    </source>
</reference>
<comment type="caution">
    <text evidence="14">The sequence shown here is derived from an EMBL/GenBank/DDBJ whole genome shotgun (WGS) entry which is preliminary data.</text>
</comment>
<evidence type="ECO:0000256" key="10">
    <source>
        <dbReference type="ARBA" id="ARBA00048351"/>
    </source>
</evidence>
<dbReference type="InterPro" id="IPR049940">
    <property type="entry name" value="GluQ/Sye"/>
</dbReference>
<evidence type="ECO:0000256" key="8">
    <source>
        <dbReference type="ARBA" id="ARBA00022917"/>
    </source>
</evidence>
<dbReference type="GO" id="GO:0006424">
    <property type="term" value="P:glutamyl-tRNA aminoacylation"/>
    <property type="evidence" value="ECO:0007669"/>
    <property type="project" value="UniProtKB-UniRule"/>
</dbReference>
<evidence type="ECO:0000256" key="5">
    <source>
        <dbReference type="ARBA" id="ARBA00022598"/>
    </source>
</evidence>
<keyword evidence="8 11" id="KW-0648">Protein biosynthesis</keyword>
<dbReference type="SUPFAM" id="SSF52374">
    <property type="entry name" value="Nucleotidylyl transferase"/>
    <property type="match status" value="1"/>
</dbReference>
<dbReference type="PANTHER" id="PTHR43311:SF2">
    <property type="entry name" value="GLUTAMATE--TRNA LIGASE, MITOCHONDRIAL-RELATED"/>
    <property type="match status" value="1"/>
</dbReference>
<keyword evidence="9 11" id="KW-0030">Aminoacyl-tRNA synthetase</keyword>
<name>A0A0A1VST2_MICAE</name>
<evidence type="ECO:0000259" key="12">
    <source>
        <dbReference type="Pfam" id="PF00749"/>
    </source>
</evidence>
<proteinExistence type="inferred from homology"/>
<keyword evidence="7 11" id="KW-0067">ATP-binding</keyword>
<dbReference type="Gene3D" id="1.10.10.350">
    <property type="match status" value="1"/>
</dbReference>
<comment type="similarity">
    <text evidence="2 11">Belongs to the class-I aminoacyl-tRNA synthetase family. Glutamate--tRNA ligase type 1 subfamily.</text>
</comment>
<dbReference type="InterPro" id="IPR000924">
    <property type="entry name" value="Glu/Gln-tRNA-synth"/>
</dbReference>
<gene>
    <name evidence="11" type="primary">gltX</name>
    <name evidence="14" type="ORF">N44_01232</name>
</gene>
<feature type="short sequence motif" description="'HIGH' region" evidence="11">
    <location>
        <begin position="9"/>
        <end position="19"/>
    </location>
</feature>
<dbReference type="GO" id="GO:0005829">
    <property type="term" value="C:cytosol"/>
    <property type="evidence" value="ECO:0007669"/>
    <property type="project" value="TreeGrafter"/>
</dbReference>
<evidence type="ECO:0000313" key="14">
    <source>
        <dbReference type="EMBL" id="GAL92674.1"/>
    </source>
</evidence>
<dbReference type="InterPro" id="IPR020752">
    <property type="entry name" value="Glu-tRNA-synth_I_codon-bd_sub1"/>
</dbReference>
<feature type="short sequence motif" description="'KMSKS' region" evidence="11">
    <location>
        <begin position="250"/>
        <end position="254"/>
    </location>
</feature>
<dbReference type="SUPFAM" id="SSF48163">
    <property type="entry name" value="An anticodon-binding domain of class I aminoacyl-tRNA synthetases"/>
    <property type="match status" value="1"/>
</dbReference>
<dbReference type="InterPro" id="IPR001412">
    <property type="entry name" value="aa-tRNA-synth_I_CS"/>
</dbReference>
<evidence type="ECO:0000256" key="11">
    <source>
        <dbReference type="HAMAP-Rule" id="MF_00022"/>
    </source>
</evidence>